<evidence type="ECO:0000313" key="2">
    <source>
        <dbReference type="EMBL" id="KAF2609715.1"/>
    </source>
</evidence>
<proteinExistence type="predicted"/>
<feature type="domain" description="Arabidopsis retrotransposon Orf1 C-terminal" evidence="1">
    <location>
        <begin position="2"/>
        <end position="86"/>
    </location>
</feature>
<dbReference type="Pfam" id="PF03078">
    <property type="entry name" value="ATHILA"/>
    <property type="match status" value="1"/>
</dbReference>
<accession>A0A8S9LQW0</accession>
<reference evidence="2" key="1">
    <citation type="submission" date="2019-12" db="EMBL/GenBank/DDBJ databases">
        <title>Genome sequencing and annotation of Brassica cretica.</title>
        <authorList>
            <person name="Studholme D.J."/>
            <person name="Sarris P.F."/>
        </authorList>
    </citation>
    <scope>NUCLEOTIDE SEQUENCE</scope>
    <source>
        <strain evidence="2">PFS-102/07</strain>
        <tissue evidence="2">Leaf</tissue>
    </source>
</reference>
<gene>
    <name evidence="2" type="ORF">F2Q70_00013333</name>
</gene>
<name>A0A8S9LQW0_BRACR</name>
<protein>
    <recommendedName>
        <fullName evidence="1">Arabidopsis retrotransposon Orf1 C-terminal domain-containing protein</fullName>
    </recommendedName>
</protein>
<dbReference type="InterPro" id="IPR004312">
    <property type="entry name" value="ATHILA_Orf1_C"/>
</dbReference>
<evidence type="ECO:0000259" key="1">
    <source>
        <dbReference type="Pfam" id="PF03078"/>
    </source>
</evidence>
<dbReference type="EMBL" id="QGKY02000089">
    <property type="protein sequence ID" value="KAF2609715.1"/>
    <property type="molecule type" value="Genomic_DNA"/>
</dbReference>
<organism evidence="2">
    <name type="scientific">Brassica cretica</name>
    <name type="common">Mustard</name>
    <dbReference type="NCBI Taxonomy" id="69181"/>
    <lineage>
        <taxon>Eukaryota</taxon>
        <taxon>Viridiplantae</taxon>
        <taxon>Streptophyta</taxon>
        <taxon>Embryophyta</taxon>
        <taxon>Tracheophyta</taxon>
        <taxon>Spermatophyta</taxon>
        <taxon>Magnoliopsida</taxon>
        <taxon>eudicotyledons</taxon>
        <taxon>Gunneridae</taxon>
        <taxon>Pentapetalae</taxon>
        <taxon>rosids</taxon>
        <taxon>malvids</taxon>
        <taxon>Brassicales</taxon>
        <taxon>Brassicaceae</taxon>
        <taxon>Brassiceae</taxon>
        <taxon>Brassica</taxon>
    </lineage>
</organism>
<comment type="caution">
    <text evidence="2">The sequence shown here is derived from an EMBL/GenBank/DDBJ whole genome shotgun (WGS) entry which is preliminary data.</text>
</comment>
<sequence>MVGSLLTPIFMHCRIPLEEAEAVDQHVYMDTSHLTSAHCLKDSHFWSFRDADGTHLIELPRHSVTDLSEGLTSIQFYPDLRLLRDPATMPHRYTIQRAA</sequence>
<dbReference type="AlphaFoldDB" id="A0A8S9LQW0"/>